<organism evidence="3 4">
    <name type="scientific">Mycobacterium kansasii ATCC 12478</name>
    <dbReference type="NCBI Taxonomy" id="557599"/>
    <lineage>
        <taxon>Bacteria</taxon>
        <taxon>Bacillati</taxon>
        <taxon>Actinomycetota</taxon>
        <taxon>Actinomycetes</taxon>
        <taxon>Mycobacteriales</taxon>
        <taxon>Mycobacteriaceae</taxon>
        <taxon>Mycobacterium</taxon>
    </lineage>
</organism>
<dbReference type="AlphaFoldDB" id="U5WTX7"/>
<protein>
    <submittedName>
        <fullName evidence="3">Glycoside hydrolase</fullName>
    </submittedName>
</protein>
<evidence type="ECO:0000313" key="4">
    <source>
        <dbReference type="Proteomes" id="UP000017786"/>
    </source>
</evidence>
<dbReference type="GeneID" id="29697687"/>
<name>U5WTX7_MYCKA</name>
<dbReference type="EMBL" id="CP006835">
    <property type="protein sequence ID" value="AGZ52397.1"/>
    <property type="molecule type" value="Genomic_DNA"/>
</dbReference>
<dbReference type="InterPro" id="IPR011613">
    <property type="entry name" value="GH15-like"/>
</dbReference>
<dbReference type="PANTHER" id="PTHR31616:SF10">
    <property type="entry name" value="TREHALASE"/>
    <property type="match status" value="1"/>
</dbReference>
<dbReference type="InterPro" id="IPR012341">
    <property type="entry name" value="6hp_glycosidase-like_sf"/>
</dbReference>
<dbReference type="KEGG" id="mkn:MKAN_20390"/>
<dbReference type="SUPFAM" id="SSF48208">
    <property type="entry name" value="Six-hairpin glycosidases"/>
    <property type="match status" value="1"/>
</dbReference>
<feature type="domain" description="GH15-like" evidence="1">
    <location>
        <begin position="262"/>
        <end position="595"/>
    </location>
</feature>
<accession>U5WTX7</accession>
<reference evidence="3 4" key="1">
    <citation type="submission" date="2013-10" db="EMBL/GenBank/DDBJ databases">
        <title>Genome sequence of Mycobacterium kansasii.</title>
        <authorList>
            <consortium name="McGill University Mycobacterium genome consortium"/>
            <person name="Veyrier F.J."/>
            <person name="Behr M.A."/>
        </authorList>
    </citation>
    <scope>NUCLEOTIDE SEQUENCE [LARGE SCALE GENOMIC DNA]</scope>
    <source>
        <strain evidence="3 4">ATCC 12478</strain>
    </source>
</reference>
<keyword evidence="3" id="KW-0378">Hydrolase</keyword>
<dbReference type="Gene3D" id="1.50.10.10">
    <property type="match status" value="1"/>
</dbReference>
<dbReference type="PANTHER" id="PTHR31616">
    <property type="entry name" value="TREHALASE"/>
    <property type="match status" value="1"/>
</dbReference>
<dbReference type="GO" id="GO:0015927">
    <property type="term" value="F:trehalase activity"/>
    <property type="evidence" value="ECO:0007669"/>
    <property type="project" value="TreeGrafter"/>
</dbReference>
<evidence type="ECO:0000259" key="1">
    <source>
        <dbReference type="Pfam" id="PF00723"/>
    </source>
</evidence>
<dbReference type="Proteomes" id="UP000017786">
    <property type="component" value="Chromosome"/>
</dbReference>
<dbReference type="GO" id="GO:0005993">
    <property type="term" value="P:trehalose catabolic process"/>
    <property type="evidence" value="ECO:0007669"/>
    <property type="project" value="TreeGrafter"/>
</dbReference>
<feature type="domain" description="Trehalase-like N-terminal" evidence="2">
    <location>
        <begin position="36"/>
        <end position="210"/>
    </location>
</feature>
<evidence type="ECO:0000259" key="2">
    <source>
        <dbReference type="Pfam" id="PF19291"/>
    </source>
</evidence>
<evidence type="ECO:0000313" key="3">
    <source>
        <dbReference type="EMBL" id="AGZ52397.1"/>
    </source>
</evidence>
<dbReference type="InterPro" id="IPR045582">
    <property type="entry name" value="Trehalase-like_N"/>
</dbReference>
<dbReference type="Pfam" id="PF19291">
    <property type="entry name" value="TREH_N"/>
    <property type="match status" value="1"/>
</dbReference>
<dbReference type="HOGENOM" id="CLU_010399_3_1_11"/>
<sequence>MSCPGDYPQPERGIPLRVDDRPPVAELLSPHVLREYALLADGERGIVIGPRGDCCWMCLPRWDSPAVFGSLLGGNGVYAVSPDHPRFVWGGRYELGSLIWRSRWVTTDGIVECREALAFPGDPHTAVVLRRIRALDGPARMRVALDVRAGFGTAPMSGLRCRDGVWTGRSGPHRFRWTGAGDANRTGDGPLQAVVEVIPGSDHDLVLELSDQELPTAVARPNDAWHATESAWAAAVPTISGSLADADAQTAYAVLRGLTSSGGGMVAAATMSLPERAEQGRNYDYRYCWIRDQCYAGQAVAAAGADPLVDDAVRFVSERVLADGPGLKPAYCITGDLVPEEQGLDLPGYPGGTVKTGNWVTDQFQLDAFGEALLLLAAAGRLDRLDTGHWRAVETLVESIEKRWREPDAGIWEIDDRRWAHSRLTCAAGLRRISEVAPARQGSQWQRLADQLVADTNSDCLHPDGRWQRAPDDPRIDAALLIPSIRGAIPATDPRSVATVAAVRTDLGRHGFVYRFQPGEQPLGEAEGAFLLCGFLMALADHQQGNNLAAVRWFERNRTACGPPGLFTEEFDIGQRQLRGNLPQAFVHALLFEAAHGLTDGYGPCVGSGTG</sequence>
<proteinExistence type="predicted"/>
<dbReference type="eggNOG" id="COG3387">
    <property type="taxonomic scope" value="Bacteria"/>
</dbReference>
<gene>
    <name evidence="3" type="ORF">MKAN_20390</name>
</gene>
<dbReference type="InterPro" id="IPR008928">
    <property type="entry name" value="6-hairpin_glycosidase_sf"/>
</dbReference>
<dbReference type="Pfam" id="PF00723">
    <property type="entry name" value="Glyco_hydro_15"/>
    <property type="match status" value="1"/>
</dbReference>
<dbReference type="RefSeq" id="WP_023371217.1">
    <property type="nucleotide sequence ID" value="NC_022663.1"/>
</dbReference>
<dbReference type="OrthoDB" id="3902805at2"/>